<comment type="caution">
    <text evidence="1">The sequence shown here is derived from an EMBL/GenBank/DDBJ whole genome shotgun (WGS) entry which is preliminary data.</text>
</comment>
<dbReference type="EMBL" id="CAJVQB010026627">
    <property type="protein sequence ID" value="CAG8808968.1"/>
    <property type="molecule type" value="Genomic_DNA"/>
</dbReference>
<dbReference type="Proteomes" id="UP000789901">
    <property type="component" value="Unassembled WGS sequence"/>
</dbReference>
<organism evidence="1 2">
    <name type="scientific">Gigaspora margarita</name>
    <dbReference type="NCBI Taxonomy" id="4874"/>
    <lineage>
        <taxon>Eukaryota</taxon>
        <taxon>Fungi</taxon>
        <taxon>Fungi incertae sedis</taxon>
        <taxon>Mucoromycota</taxon>
        <taxon>Glomeromycotina</taxon>
        <taxon>Glomeromycetes</taxon>
        <taxon>Diversisporales</taxon>
        <taxon>Gigasporaceae</taxon>
        <taxon>Gigaspora</taxon>
    </lineage>
</organism>
<evidence type="ECO:0000313" key="1">
    <source>
        <dbReference type="EMBL" id="CAG8808968.1"/>
    </source>
</evidence>
<feature type="non-terminal residue" evidence="1">
    <location>
        <position position="1"/>
    </location>
</feature>
<accession>A0ABN7VZK1</accession>
<protein>
    <submittedName>
        <fullName evidence="1">44285_t:CDS:1</fullName>
    </submittedName>
</protein>
<evidence type="ECO:0000313" key="2">
    <source>
        <dbReference type="Proteomes" id="UP000789901"/>
    </source>
</evidence>
<keyword evidence="2" id="KW-1185">Reference proteome</keyword>
<name>A0ABN7VZK1_GIGMA</name>
<gene>
    <name evidence="1" type="ORF">GMARGA_LOCUS24798</name>
</gene>
<sequence>SWIFYNSSTIYLLQTNISNISLSFNPNVNHIPELKVSTCISCKNPSSRFLFLYLLPMSKEITSVPLYKRKYPSPIYLYCSLEKTPNSNPYLEYRSLIGTNDNNSNNLANNSIYNDKTLYCATNWLAQNNLYLLLPVFIIEEDDKNLYYDDIVIKYMSHPYGLDFENLTYSQYFKKYLIIPSPLALTQYREPYFYQQLLLKVLSKNKSDYKITPNGTY</sequence>
<proteinExistence type="predicted"/>
<reference evidence="1 2" key="1">
    <citation type="submission" date="2021-06" db="EMBL/GenBank/DDBJ databases">
        <authorList>
            <person name="Kallberg Y."/>
            <person name="Tangrot J."/>
            <person name="Rosling A."/>
        </authorList>
    </citation>
    <scope>NUCLEOTIDE SEQUENCE [LARGE SCALE GENOMIC DNA]</scope>
    <source>
        <strain evidence="1 2">120-4 pot B 10/14</strain>
    </source>
</reference>